<sequence>MVKLSKKFWSPDGGLTNPLKGAFFSSTSMFQAKNFILKLTSFSMGQTASSLSTSREMNVHGYNSSTIMPAASNMDLGFESAESKQD</sequence>
<name>A0A6N2LNT9_SALVM</name>
<dbReference type="AlphaFoldDB" id="A0A6N2LNT9"/>
<gene>
    <name evidence="1" type="ORF">SVIM_LOCUS214039</name>
</gene>
<reference evidence="1" key="1">
    <citation type="submission" date="2019-03" db="EMBL/GenBank/DDBJ databases">
        <authorList>
            <person name="Mank J."/>
            <person name="Almeida P."/>
        </authorList>
    </citation>
    <scope>NUCLEOTIDE SEQUENCE</scope>
    <source>
        <strain evidence="1">78183</strain>
    </source>
</reference>
<evidence type="ECO:0000313" key="1">
    <source>
        <dbReference type="EMBL" id="VFU38944.1"/>
    </source>
</evidence>
<accession>A0A6N2LNT9</accession>
<proteinExistence type="predicted"/>
<organism evidence="1">
    <name type="scientific">Salix viminalis</name>
    <name type="common">Common osier</name>
    <name type="synonym">Basket willow</name>
    <dbReference type="NCBI Taxonomy" id="40686"/>
    <lineage>
        <taxon>Eukaryota</taxon>
        <taxon>Viridiplantae</taxon>
        <taxon>Streptophyta</taxon>
        <taxon>Embryophyta</taxon>
        <taxon>Tracheophyta</taxon>
        <taxon>Spermatophyta</taxon>
        <taxon>Magnoliopsida</taxon>
        <taxon>eudicotyledons</taxon>
        <taxon>Gunneridae</taxon>
        <taxon>Pentapetalae</taxon>
        <taxon>rosids</taxon>
        <taxon>fabids</taxon>
        <taxon>Malpighiales</taxon>
        <taxon>Salicaceae</taxon>
        <taxon>Saliceae</taxon>
        <taxon>Salix</taxon>
    </lineage>
</organism>
<dbReference type="EMBL" id="CAADRP010001446">
    <property type="protein sequence ID" value="VFU38944.1"/>
    <property type="molecule type" value="Genomic_DNA"/>
</dbReference>
<protein>
    <submittedName>
        <fullName evidence="1">Uncharacterized protein</fullName>
    </submittedName>
</protein>